<evidence type="ECO:0000256" key="1">
    <source>
        <dbReference type="SAM" id="Phobius"/>
    </source>
</evidence>
<feature type="transmembrane region" description="Helical" evidence="1">
    <location>
        <begin position="12"/>
        <end position="37"/>
    </location>
</feature>
<dbReference type="HOGENOM" id="CLU_320747_0_0_4"/>
<proteinExistence type="predicted"/>
<organism evidence="2">
    <name type="scientific">Ralstonia pickettii (strain 12D)</name>
    <dbReference type="NCBI Taxonomy" id="428406"/>
    <lineage>
        <taxon>Bacteria</taxon>
        <taxon>Pseudomonadati</taxon>
        <taxon>Pseudomonadota</taxon>
        <taxon>Betaproteobacteria</taxon>
        <taxon>Burkholderiales</taxon>
        <taxon>Burkholderiaceae</taxon>
        <taxon>Ralstonia</taxon>
    </lineage>
</organism>
<accession>C6BPD8</accession>
<keyword evidence="1" id="KW-0472">Membrane</keyword>
<gene>
    <name evidence="2" type="ordered locus">Rpic12D_4827</name>
</gene>
<name>C6BPD8_RALP1</name>
<dbReference type="KEGG" id="rpf:Rpic12D_4827"/>
<keyword evidence="1" id="KW-0812">Transmembrane</keyword>
<protein>
    <submittedName>
        <fullName evidence="2">Uncharacterized protein</fullName>
    </submittedName>
</protein>
<reference evidence="2" key="1">
    <citation type="submission" date="2009-06" db="EMBL/GenBank/DDBJ databases">
        <title>Complete sequence plasmid 1 of Ralstonia pickettii 12D.</title>
        <authorList>
            <consortium name="US DOE Joint Genome Institute"/>
            <person name="Lucas S."/>
            <person name="Copeland A."/>
            <person name="Lapidus A."/>
            <person name="Glavina del Rio T."/>
            <person name="Dalin E."/>
            <person name="Tice H."/>
            <person name="Bruce D."/>
            <person name="Goodwin L."/>
            <person name="Pitluck S."/>
            <person name="Sims D."/>
            <person name="Meincke L."/>
            <person name="Brettin T."/>
            <person name="Detter J.C."/>
            <person name="Han C."/>
            <person name="Larimer F."/>
            <person name="Land M."/>
            <person name="Hauser L."/>
            <person name="Kyrpides N."/>
            <person name="Ovchinnikova G."/>
            <person name="Marsh T."/>
            <person name="Richardson P."/>
        </authorList>
    </citation>
    <scope>NUCLEOTIDE SEQUENCE [LARGE SCALE GENOMIC DNA]</scope>
    <source>
        <strain evidence="2">12D</strain>
        <plasmid>12D</plasmid>
        <plasmid evidence="2">pRp12D01</plasmid>
    </source>
</reference>
<geneLocation type="plasmid" evidence="2">
    <name>pRp12D01</name>
</geneLocation>
<evidence type="ECO:0000313" key="2">
    <source>
        <dbReference type="EMBL" id="ACS66062.1"/>
    </source>
</evidence>
<keyword evidence="2" id="KW-0614">Plasmid</keyword>
<dbReference type="EMBL" id="CP001646">
    <property type="protein sequence ID" value="ACS66062.1"/>
    <property type="molecule type" value="Genomic_DNA"/>
</dbReference>
<keyword evidence="1" id="KW-1133">Transmembrane helix</keyword>
<dbReference type="AlphaFoldDB" id="C6BPD8"/>
<sequence length="904" mass="96573">MLLYRGRLFDLGSVLLAIGGALALAIAGAQLIALAYINNKWPPVPLQQLQDEAVQRSSTALNRLDGPNVLLQVNASEVQRWLEPEVQKAVGKLNESRPDLHLEVDAVRVSFEGQRGSISGAFQLHVTKPNLTVSGTIEGFTYLSLDGRTLSVRPALGKLRLKSVHSDSEQSWWLPAAIDALYAELLLVRDNINGLLPTYTAQLQVAPVTLPGEPRGNVPIAFPDPFHPGATLSQTFVPPVLKGAALLADSDRLTVLGQLSAKDVLAPAPGSTGSNDFLVFRREFRSRLKASGLVADPESGISFDVAASFINELFRQSIGQVFTRDRVSAAVQASYDALPKLTHADVGVSLDTPTVSKVVEDRIRTTLDAWAAKQSATVSGTKFEVHPQYFWAGTSASFDVPGAGAKVEATVAVAVPAAGTAAGVRLYPAIDQLSLTKLRADSYGDLTGLLRGVNTFLAGAIGAANAALKPVDVGLDPLKLGTVDFRSMATEPGITVTPQTYTPPAIAISNAALLLDEKRIMVMGEANPVASTAQADKPPVDFDTYRKAYLAHWSKPFGDPTLPGVAHAYIRTAAVARYVNTAFNDAHLTLAAAIPADSTSPTPLDIGEIPSVKCRDVLSCPDCHWYDAPICIPARIACEVFNKSVTLACNVALPPVRWAINEMTHVLGRHLGDLDTEAHGLANIQARDFRIGLADDFSSIAINTTVAADATVSADLRFHSKSVSGVLVCPLDFHHHVPFPSGDIHARIPPQDLGLRSSIQTSLEPNPGGVGQRFAMVITPQDDIDVKGDLDTQPYLQLRLVMLSMNVQCPVTNVINVLVPGLGTALALLDIGQISALITDAVARDALNGLPPELKALYLGRIERKIQKPGPIRLAFDVPRVRIADTAMTLNPEIKDGLIQLHLN</sequence>